<dbReference type="GO" id="GO:0009341">
    <property type="term" value="C:beta-galactosidase complex"/>
    <property type="evidence" value="ECO:0007669"/>
    <property type="project" value="InterPro"/>
</dbReference>
<evidence type="ECO:0000256" key="3">
    <source>
        <dbReference type="ARBA" id="ARBA00022833"/>
    </source>
</evidence>
<name>A0A4R3YSF9_9GAMM</name>
<sequence>MKRSTLTGALLVALAICGAGWATEMPRMASENGRHALMVDGKPFLVLGAQVNNSSAWPAMLDKVWPAIGQIHANTVQVPIAWEQIEPTEGRYDFSFLDTLVTQAREHNVRLVLLWFATWKNNGPNYAPAWVKLDNTRFPRVINREGKTLGSLSPHAPATLEADRKAFVELMKHLRVIDGDRHTVIMMQVENESGTYGTDRDHSPTADKLFAGAVPDALLKRDGKKPGTWQQVYGANAAEFFHAWSVAHFIEQVAHAGKAVYDLPMYANAALRDPFKPGPPGGYSSGGPTDNVLDVWKAAAPSLDLLAPDIYMPEYDRYTAVLDRYARPDNALFVAETGNAKPYARYIFAALGKRGIGFSPFGMDFTGYANYPLGARKVDSETIDAFADNYKLIGPLAGVLAELSWQGKVWGVAEPVDRHTQDIDLGDWSAHIGYGQPQFGVDPAPGNAEPVGGVLIGQIGKDEYLVTGRHARVNFGNGKANPGRNFILARVEEGHYENGRWIFDRLWNGDQTDYGLNFTDVPQVLHVKLATF</sequence>
<evidence type="ECO:0000259" key="6">
    <source>
        <dbReference type="Pfam" id="PF18120"/>
    </source>
</evidence>
<organism evidence="7 8">
    <name type="scientific">Luteibacter rhizovicinus</name>
    <dbReference type="NCBI Taxonomy" id="242606"/>
    <lineage>
        <taxon>Bacteria</taxon>
        <taxon>Pseudomonadati</taxon>
        <taxon>Pseudomonadota</taxon>
        <taxon>Gammaproteobacteria</taxon>
        <taxon>Lysobacterales</taxon>
        <taxon>Rhodanobacteraceae</taxon>
        <taxon>Luteibacter</taxon>
    </lineage>
</organism>
<dbReference type="EMBL" id="SMCS01000002">
    <property type="protein sequence ID" value="TCV95935.1"/>
    <property type="molecule type" value="Genomic_DNA"/>
</dbReference>
<keyword evidence="4" id="KW-0326">Glycosidase</keyword>
<dbReference type="AlphaFoldDB" id="A0A4R3YSF9"/>
<evidence type="ECO:0000259" key="5">
    <source>
        <dbReference type="Pfam" id="PF02449"/>
    </source>
</evidence>
<dbReference type="Gene3D" id="3.20.20.80">
    <property type="entry name" value="Glycosidases"/>
    <property type="match status" value="1"/>
</dbReference>
<dbReference type="Gene3D" id="2.60.220.20">
    <property type="entry name" value="putative beta-Galactosidase from caulobacter crescentus"/>
    <property type="match status" value="1"/>
</dbReference>
<protein>
    <submittedName>
        <fullName evidence="7">Beta-galactosidase GanA</fullName>
    </submittedName>
</protein>
<dbReference type="RefSeq" id="WP_132142163.1">
    <property type="nucleotide sequence ID" value="NZ_SMCS01000002.1"/>
</dbReference>
<comment type="caution">
    <text evidence="7">The sequence shown here is derived from an EMBL/GenBank/DDBJ whole genome shotgun (WGS) entry which is preliminary data.</text>
</comment>
<evidence type="ECO:0000256" key="4">
    <source>
        <dbReference type="ARBA" id="ARBA00023295"/>
    </source>
</evidence>
<dbReference type="InterPro" id="IPR003476">
    <property type="entry name" value="Glyco_hydro_42"/>
</dbReference>
<dbReference type="PANTHER" id="PTHR36447">
    <property type="entry name" value="BETA-GALACTOSIDASE GANA"/>
    <property type="match status" value="1"/>
</dbReference>
<reference evidence="7 8" key="1">
    <citation type="submission" date="2019-03" db="EMBL/GenBank/DDBJ databases">
        <title>Above-ground endophytic microbial communities from plants in different locations in the United States.</title>
        <authorList>
            <person name="Frank C."/>
        </authorList>
    </citation>
    <scope>NUCLEOTIDE SEQUENCE [LARGE SCALE GENOMIC DNA]</scope>
    <source>
        <strain evidence="7 8">LP_13_YM</strain>
    </source>
</reference>
<evidence type="ECO:0000256" key="1">
    <source>
        <dbReference type="ARBA" id="ARBA00022723"/>
    </source>
</evidence>
<feature type="domain" description="Glycoside hydrolase family 42 N-terminal" evidence="5">
    <location>
        <begin position="69"/>
        <end position="211"/>
    </location>
</feature>
<dbReference type="PANTHER" id="PTHR36447:SF2">
    <property type="entry name" value="BETA-GALACTOSIDASE YESZ"/>
    <property type="match status" value="1"/>
</dbReference>
<dbReference type="InterPro" id="IPR013529">
    <property type="entry name" value="Glyco_hydro_42_N"/>
</dbReference>
<keyword evidence="2" id="KW-0378">Hydrolase</keyword>
<dbReference type="Proteomes" id="UP000295645">
    <property type="component" value="Unassembled WGS sequence"/>
</dbReference>
<dbReference type="OrthoDB" id="9800974at2"/>
<feature type="domain" description="DUF5597" evidence="6">
    <location>
        <begin position="386"/>
        <end position="518"/>
    </location>
</feature>
<dbReference type="GO" id="GO:0046872">
    <property type="term" value="F:metal ion binding"/>
    <property type="evidence" value="ECO:0007669"/>
    <property type="project" value="UniProtKB-KW"/>
</dbReference>
<evidence type="ECO:0000313" key="8">
    <source>
        <dbReference type="Proteomes" id="UP000295645"/>
    </source>
</evidence>
<dbReference type="InterPro" id="IPR040719">
    <property type="entry name" value="DUF5597"/>
</dbReference>
<dbReference type="FunFam" id="3.20.20.80:FF:000135">
    <property type="entry name" value="Beta-galactosidase, putative, bgl35A"/>
    <property type="match status" value="1"/>
</dbReference>
<gene>
    <name evidence="7" type="ORF">EC912_102280</name>
</gene>
<accession>A0A4R3YSF9</accession>
<evidence type="ECO:0000313" key="7">
    <source>
        <dbReference type="EMBL" id="TCV95935.1"/>
    </source>
</evidence>
<dbReference type="Pfam" id="PF02449">
    <property type="entry name" value="Glyco_hydro_42"/>
    <property type="match status" value="1"/>
</dbReference>
<dbReference type="GO" id="GO:0005975">
    <property type="term" value="P:carbohydrate metabolic process"/>
    <property type="evidence" value="ECO:0007669"/>
    <property type="project" value="InterPro"/>
</dbReference>
<dbReference type="GO" id="GO:0004565">
    <property type="term" value="F:beta-galactosidase activity"/>
    <property type="evidence" value="ECO:0007669"/>
    <property type="project" value="InterPro"/>
</dbReference>
<dbReference type="Pfam" id="PF18120">
    <property type="entry name" value="DUF5597"/>
    <property type="match status" value="1"/>
</dbReference>
<keyword evidence="8" id="KW-1185">Reference proteome</keyword>
<evidence type="ECO:0000256" key="2">
    <source>
        <dbReference type="ARBA" id="ARBA00022801"/>
    </source>
</evidence>
<keyword evidence="1" id="KW-0479">Metal-binding</keyword>
<keyword evidence="3" id="KW-0862">Zinc</keyword>
<dbReference type="SUPFAM" id="SSF51445">
    <property type="entry name" value="(Trans)glycosidases"/>
    <property type="match status" value="1"/>
</dbReference>
<dbReference type="InterPro" id="IPR017853">
    <property type="entry name" value="GH"/>
</dbReference>
<proteinExistence type="predicted"/>